<accession>A0A401V3G8</accession>
<dbReference type="OrthoDB" id="5196233at2"/>
<keyword evidence="4" id="KW-1185">Reference proteome</keyword>
<feature type="region of interest" description="Disordered" evidence="1">
    <location>
        <begin position="1"/>
        <end position="25"/>
    </location>
</feature>
<keyword evidence="2" id="KW-0472">Membrane</keyword>
<dbReference type="Proteomes" id="UP000288246">
    <property type="component" value="Unassembled WGS sequence"/>
</dbReference>
<evidence type="ECO:0008006" key="5">
    <source>
        <dbReference type="Google" id="ProtNLM"/>
    </source>
</evidence>
<keyword evidence="2" id="KW-1133">Transmembrane helix</keyword>
<gene>
    <name evidence="3" type="ORF">CTKZ_29980</name>
</gene>
<proteinExistence type="predicted"/>
<reference evidence="3 4" key="1">
    <citation type="submission" date="2018-11" db="EMBL/GenBank/DDBJ databases">
        <title>Draft genome sequence of Cellulomonas takizawaensis strain TKZ-21.</title>
        <authorList>
            <person name="Yamamura H."/>
            <person name="Hayashi T."/>
            <person name="Hamada M."/>
            <person name="Serisawa Y."/>
            <person name="Matsuyama K."/>
            <person name="Nakagawa Y."/>
            <person name="Otoguro M."/>
            <person name="Yanagida F."/>
            <person name="Hayakawa M."/>
        </authorList>
    </citation>
    <scope>NUCLEOTIDE SEQUENCE [LARGE SCALE GENOMIC DNA]</scope>
    <source>
        <strain evidence="3 4">TKZ-21</strain>
    </source>
</reference>
<dbReference type="EMBL" id="BHYL01000283">
    <property type="protein sequence ID" value="GCD21436.1"/>
    <property type="molecule type" value="Genomic_DNA"/>
</dbReference>
<name>A0A401V3G8_9CELL</name>
<protein>
    <recommendedName>
        <fullName evidence="5">Fimbrial assembly protein</fullName>
    </recommendedName>
</protein>
<sequence length="240" mass="25198">MSPVLQKQATVKGKPAAPGRPTTAGLPQVNLLPPEIRATRALATVKRWLVIALVVVVALVGAVYTFALVDRGVAADELTEADAETIRLRDEERKYAEVPQVLTAIAATTDARTVGMAQDVQWKSYIDAIAAVLPADVTLDSFQIAGPSPLAAPSAVQDPLATTPAVGTITFAARSATLPKTAEWIDALRTVPGFSSPWASTMAITAAEGSGTTYFSVQMSVDVTDAALSHRYDPTVQEGN</sequence>
<keyword evidence="2" id="KW-0812">Transmembrane</keyword>
<dbReference type="AlphaFoldDB" id="A0A401V3G8"/>
<evidence type="ECO:0000313" key="4">
    <source>
        <dbReference type="Proteomes" id="UP000288246"/>
    </source>
</evidence>
<feature type="transmembrane region" description="Helical" evidence="2">
    <location>
        <begin position="48"/>
        <end position="69"/>
    </location>
</feature>
<comment type="caution">
    <text evidence="3">The sequence shown here is derived from an EMBL/GenBank/DDBJ whole genome shotgun (WGS) entry which is preliminary data.</text>
</comment>
<organism evidence="3 4">
    <name type="scientific">Cellulomonas algicola</name>
    <dbReference type="NCBI Taxonomy" id="2071633"/>
    <lineage>
        <taxon>Bacteria</taxon>
        <taxon>Bacillati</taxon>
        <taxon>Actinomycetota</taxon>
        <taxon>Actinomycetes</taxon>
        <taxon>Micrococcales</taxon>
        <taxon>Cellulomonadaceae</taxon>
        <taxon>Cellulomonas</taxon>
    </lineage>
</organism>
<evidence type="ECO:0000256" key="1">
    <source>
        <dbReference type="SAM" id="MobiDB-lite"/>
    </source>
</evidence>
<evidence type="ECO:0000313" key="3">
    <source>
        <dbReference type="EMBL" id="GCD21436.1"/>
    </source>
</evidence>
<evidence type="ECO:0000256" key="2">
    <source>
        <dbReference type="SAM" id="Phobius"/>
    </source>
</evidence>
<dbReference type="RefSeq" id="WP_124343959.1">
    <property type="nucleotide sequence ID" value="NZ_BHYL01000283.1"/>
</dbReference>